<organism evidence="3 4">
    <name type="scientific">Rhodobacter calidifons</name>
    <dbReference type="NCBI Taxonomy" id="2715277"/>
    <lineage>
        <taxon>Bacteria</taxon>
        <taxon>Pseudomonadati</taxon>
        <taxon>Pseudomonadota</taxon>
        <taxon>Alphaproteobacteria</taxon>
        <taxon>Rhodobacterales</taxon>
        <taxon>Rhodobacter group</taxon>
        <taxon>Rhodobacter</taxon>
    </lineage>
</organism>
<dbReference type="Proteomes" id="UP001515660">
    <property type="component" value="Unassembled WGS sequence"/>
</dbReference>
<keyword evidence="1" id="KW-0472">Membrane</keyword>
<feature type="transmembrane region" description="Helical" evidence="1">
    <location>
        <begin position="197"/>
        <end position="214"/>
    </location>
</feature>
<feature type="transmembrane region" description="Helical" evidence="1">
    <location>
        <begin position="251"/>
        <end position="269"/>
    </location>
</feature>
<reference evidence="3 4" key="1">
    <citation type="journal article" date="2022" name="Microorganisms">
        <title>Genome Sequence and Characterization of a Xanthorhodopsin-Containing, Aerobic Anoxygenic Phototrophic Rhodobacter Species, Isolated from Mesophilic Conditions at Yellowstone National Park.</title>
        <authorList>
            <person name="Kyndt J.A."/>
            <person name="Robertson S."/>
            <person name="Shoffstall I.B."/>
            <person name="Ramaley R.F."/>
            <person name="Meyer T.E."/>
        </authorList>
    </citation>
    <scope>NUCLEOTIDE SEQUENCE [LARGE SCALE GENOMIC DNA]</scope>
    <source>
        <strain evidence="3 4">M37P</strain>
    </source>
</reference>
<evidence type="ECO:0000313" key="3">
    <source>
        <dbReference type="EMBL" id="NHB76317.1"/>
    </source>
</evidence>
<feature type="transmembrane region" description="Helical" evidence="1">
    <location>
        <begin position="20"/>
        <end position="44"/>
    </location>
</feature>
<sequence>MTVSMAGFAVEDVFVKAAAAALPLGQVLFSIGLCGMLVFAAMAARRGEPILPAAFLSRPMLIRSAFEVTGRLFYGLAITLTALSTTSAILQATPLVVVAGAALVFRERVSLRRWLAVLAGFAGVMVILRPGAEFSALSLLAVVGLLGFAGRDLATRAAPEGLSNRQLGALGFAMLALAGAILLAVSGGARLPDLADLSRLAAGTAFGMLGYHALSHAMRTGEVSAVTPFRYTRLVFAMVLAMVLFGERPDLATWIGAALVVGSGVFALTRKQDARAASAEGERRDIDDG</sequence>
<dbReference type="PANTHER" id="PTHR22911:SF135">
    <property type="entry name" value="BLR4310 PROTEIN"/>
    <property type="match status" value="1"/>
</dbReference>
<feature type="domain" description="EamA" evidence="2">
    <location>
        <begin position="139"/>
        <end position="265"/>
    </location>
</feature>
<feature type="transmembrane region" description="Helical" evidence="1">
    <location>
        <begin position="112"/>
        <end position="128"/>
    </location>
</feature>
<feature type="transmembrane region" description="Helical" evidence="1">
    <location>
        <begin position="166"/>
        <end position="185"/>
    </location>
</feature>
<proteinExistence type="predicted"/>
<accession>A0ABX0G600</accession>
<dbReference type="SUPFAM" id="SSF103481">
    <property type="entry name" value="Multidrug resistance efflux transporter EmrE"/>
    <property type="match status" value="2"/>
</dbReference>
<feature type="transmembrane region" description="Helical" evidence="1">
    <location>
        <begin position="226"/>
        <end position="245"/>
    </location>
</feature>
<gene>
    <name evidence="3" type="ORF">G8O29_06105</name>
</gene>
<evidence type="ECO:0000256" key="1">
    <source>
        <dbReference type="SAM" id="Phobius"/>
    </source>
</evidence>
<dbReference type="PANTHER" id="PTHR22911">
    <property type="entry name" value="ACYL-MALONYL CONDENSING ENZYME-RELATED"/>
    <property type="match status" value="1"/>
</dbReference>
<keyword evidence="1" id="KW-0812">Transmembrane</keyword>
<feature type="transmembrane region" description="Helical" evidence="1">
    <location>
        <begin position="88"/>
        <end position="105"/>
    </location>
</feature>
<feature type="transmembrane region" description="Helical" evidence="1">
    <location>
        <begin position="134"/>
        <end position="154"/>
    </location>
</feature>
<evidence type="ECO:0000259" key="2">
    <source>
        <dbReference type="Pfam" id="PF00892"/>
    </source>
</evidence>
<keyword evidence="4" id="KW-1185">Reference proteome</keyword>
<dbReference type="Pfam" id="PF00892">
    <property type="entry name" value="EamA"/>
    <property type="match status" value="2"/>
</dbReference>
<protein>
    <submittedName>
        <fullName evidence="3">DMT family transporter</fullName>
    </submittedName>
</protein>
<dbReference type="Gene3D" id="1.10.3730.20">
    <property type="match status" value="1"/>
</dbReference>
<name>A0ABX0G600_9RHOB</name>
<keyword evidence="1" id="KW-1133">Transmembrane helix</keyword>
<evidence type="ECO:0000313" key="4">
    <source>
        <dbReference type="Proteomes" id="UP001515660"/>
    </source>
</evidence>
<dbReference type="InterPro" id="IPR037185">
    <property type="entry name" value="EmrE-like"/>
</dbReference>
<comment type="caution">
    <text evidence="3">The sequence shown here is derived from an EMBL/GenBank/DDBJ whole genome shotgun (WGS) entry which is preliminary data.</text>
</comment>
<feature type="domain" description="EamA" evidence="2">
    <location>
        <begin position="3"/>
        <end position="128"/>
    </location>
</feature>
<dbReference type="EMBL" id="JAANHS010000003">
    <property type="protein sequence ID" value="NHB76317.1"/>
    <property type="molecule type" value="Genomic_DNA"/>
</dbReference>
<dbReference type="InterPro" id="IPR000620">
    <property type="entry name" value="EamA_dom"/>
</dbReference>